<organism evidence="1 2">
    <name type="scientific">Stygiolobus caldivivus</name>
    <dbReference type="NCBI Taxonomy" id="2824673"/>
    <lineage>
        <taxon>Archaea</taxon>
        <taxon>Thermoproteota</taxon>
        <taxon>Thermoprotei</taxon>
        <taxon>Sulfolobales</taxon>
        <taxon>Sulfolobaceae</taxon>
        <taxon>Stygiolobus</taxon>
    </lineage>
</organism>
<sequence>MGKELGRRIKRNSEEFYRLYQEGKVLNLSNNILAFLLLSAIEEMSKYFIEVLISKCGDSTLRRNIRSRIYSEHMIKYEFFLAIYYVMQNLDIEAIRDKVRSLAYKWTDIRKRYLINVSHTEVKSTGLTEIENYYLKYEEVEKAILELGKDDSCDVLNTLVNVLVS</sequence>
<name>A0A8D5ZHP9_9CREN</name>
<evidence type="ECO:0000313" key="1">
    <source>
        <dbReference type="EMBL" id="BCU68790.1"/>
    </source>
</evidence>
<evidence type="ECO:0000313" key="2">
    <source>
        <dbReference type="Proteomes" id="UP000825123"/>
    </source>
</evidence>
<protein>
    <submittedName>
        <fullName evidence="1">Uncharacterized protein</fullName>
    </submittedName>
</protein>
<dbReference type="AlphaFoldDB" id="A0A8D5ZHP9"/>
<dbReference type="RefSeq" id="WP_221288664.1">
    <property type="nucleotide sequence ID" value="NZ_AP024597.1"/>
</dbReference>
<dbReference type="GeneID" id="66161839"/>
<gene>
    <name evidence="1" type="ORF">KN1_00870</name>
</gene>
<accession>A0A8D5ZHP9</accession>
<dbReference type="EMBL" id="AP024597">
    <property type="protein sequence ID" value="BCU68790.1"/>
    <property type="molecule type" value="Genomic_DNA"/>
</dbReference>
<dbReference type="Proteomes" id="UP000825123">
    <property type="component" value="Chromosome"/>
</dbReference>
<proteinExistence type="predicted"/>
<keyword evidence="2" id="KW-1185">Reference proteome</keyword>
<reference evidence="1 2" key="1">
    <citation type="submission" date="2021-04" db="EMBL/GenBank/DDBJ databases">
        <title>Complete genome sequence of Stygiolobus sp. KN-1.</title>
        <authorList>
            <person name="Nakamura K."/>
            <person name="Sakai H."/>
            <person name="Kurosawa N."/>
        </authorList>
    </citation>
    <scope>NUCLEOTIDE SEQUENCE [LARGE SCALE GENOMIC DNA]</scope>
    <source>
        <strain evidence="1 2">KN-1</strain>
    </source>
</reference>
<dbReference type="KEGG" id="csty:KN1_00870"/>